<dbReference type="GO" id="GO:0005634">
    <property type="term" value="C:nucleus"/>
    <property type="evidence" value="ECO:0007669"/>
    <property type="project" value="UniProtKB-SubCell"/>
</dbReference>
<gene>
    <name evidence="5" type="ORF">TSUD_155850</name>
</gene>
<reference evidence="6" key="1">
    <citation type="journal article" date="2017" name="Front. Plant Sci.">
        <title>Climate Clever Clovers: New Paradigm to Reduce the Environmental Footprint of Ruminants by Breeding Low Methanogenic Forages Utilizing Haplotype Variation.</title>
        <authorList>
            <person name="Kaur P."/>
            <person name="Appels R."/>
            <person name="Bayer P.E."/>
            <person name="Keeble-Gagnere G."/>
            <person name="Wang J."/>
            <person name="Hirakawa H."/>
            <person name="Shirasawa K."/>
            <person name="Vercoe P."/>
            <person name="Stefanova K."/>
            <person name="Durmic Z."/>
            <person name="Nichols P."/>
            <person name="Revell C."/>
            <person name="Isobe S.N."/>
            <person name="Edwards D."/>
            <person name="Erskine W."/>
        </authorList>
    </citation>
    <scope>NUCLEOTIDE SEQUENCE [LARGE SCALE GENOMIC DNA]</scope>
    <source>
        <strain evidence="6">cv. Daliak</strain>
    </source>
</reference>
<evidence type="ECO:0000256" key="3">
    <source>
        <dbReference type="ARBA" id="ARBA00023163"/>
    </source>
</evidence>
<dbReference type="InterPro" id="IPR009057">
    <property type="entry name" value="Homeodomain-like_sf"/>
</dbReference>
<dbReference type="FunFam" id="1.10.10.60:FF:000007">
    <property type="entry name" value="Two-component response regulator"/>
    <property type="match status" value="1"/>
</dbReference>
<dbReference type="PANTHER" id="PTHR31442">
    <property type="entry name" value="HOMEODOMAIN-LIKE SUPERFAMILY PROTEIN-RELATED"/>
    <property type="match status" value="1"/>
</dbReference>
<dbReference type="OrthoDB" id="60033at2759"/>
<dbReference type="Gene3D" id="1.10.10.60">
    <property type="entry name" value="Homeodomain-like"/>
    <property type="match status" value="2"/>
</dbReference>
<dbReference type="EMBL" id="DF973605">
    <property type="protein sequence ID" value="GAU35810.1"/>
    <property type="molecule type" value="Genomic_DNA"/>
</dbReference>
<organism evidence="5 6">
    <name type="scientific">Trifolium subterraneum</name>
    <name type="common">Subterranean clover</name>
    <dbReference type="NCBI Taxonomy" id="3900"/>
    <lineage>
        <taxon>Eukaryota</taxon>
        <taxon>Viridiplantae</taxon>
        <taxon>Streptophyta</taxon>
        <taxon>Embryophyta</taxon>
        <taxon>Tracheophyta</taxon>
        <taxon>Spermatophyta</taxon>
        <taxon>Magnoliopsida</taxon>
        <taxon>eudicotyledons</taxon>
        <taxon>Gunneridae</taxon>
        <taxon>Pentapetalae</taxon>
        <taxon>rosids</taxon>
        <taxon>fabids</taxon>
        <taxon>Fabales</taxon>
        <taxon>Fabaceae</taxon>
        <taxon>Papilionoideae</taxon>
        <taxon>50 kb inversion clade</taxon>
        <taxon>NPAAA clade</taxon>
        <taxon>Hologalegina</taxon>
        <taxon>IRL clade</taxon>
        <taxon>Trifolieae</taxon>
        <taxon>Trifolium</taxon>
    </lineage>
</organism>
<dbReference type="Proteomes" id="UP000242715">
    <property type="component" value="Unassembled WGS sequence"/>
</dbReference>
<keyword evidence="2" id="KW-0805">Transcription regulation</keyword>
<evidence type="ECO:0008006" key="7">
    <source>
        <dbReference type="Google" id="ProtNLM"/>
    </source>
</evidence>
<dbReference type="GO" id="GO:0003700">
    <property type="term" value="F:DNA-binding transcription factor activity"/>
    <property type="evidence" value="ECO:0007669"/>
    <property type="project" value="InterPro"/>
</dbReference>
<dbReference type="GO" id="GO:0003677">
    <property type="term" value="F:DNA binding"/>
    <property type="evidence" value="ECO:0007669"/>
    <property type="project" value="InterPro"/>
</dbReference>
<dbReference type="NCBIfam" id="TIGR01557">
    <property type="entry name" value="myb_SHAQKYF"/>
    <property type="match status" value="1"/>
</dbReference>
<protein>
    <recommendedName>
        <fullName evidence="7">Response regulatory domain-containing protein</fullName>
    </recommendedName>
</protein>
<dbReference type="InterPro" id="IPR011006">
    <property type="entry name" value="CheY-like_superfamily"/>
</dbReference>
<name>A0A2Z6NHD5_TRISU</name>
<accession>A0A2Z6NHD5</accession>
<dbReference type="PANTHER" id="PTHR31442:SF29">
    <property type="entry name" value="HOMEODOMAIN-LIKE SUPERFAMILY PROTEIN"/>
    <property type="match status" value="1"/>
</dbReference>
<keyword evidence="4" id="KW-0539">Nucleus</keyword>
<dbReference type="SUPFAM" id="SSF46689">
    <property type="entry name" value="Homeodomain-like"/>
    <property type="match status" value="1"/>
</dbReference>
<evidence type="ECO:0000313" key="6">
    <source>
        <dbReference type="Proteomes" id="UP000242715"/>
    </source>
</evidence>
<proteinExistence type="predicted"/>
<keyword evidence="6" id="KW-1185">Reference proteome</keyword>
<keyword evidence="3" id="KW-0804">Transcription</keyword>
<comment type="subcellular location">
    <subcellularLocation>
        <location evidence="1">Nucleus</location>
    </subcellularLocation>
</comment>
<evidence type="ECO:0000256" key="1">
    <source>
        <dbReference type="ARBA" id="ARBA00004123"/>
    </source>
</evidence>
<evidence type="ECO:0000313" key="5">
    <source>
        <dbReference type="EMBL" id="GAU35810.1"/>
    </source>
</evidence>
<dbReference type="AlphaFoldDB" id="A0A2Z6NHD5"/>
<evidence type="ECO:0000256" key="4">
    <source>
        <dbReference type="ARBA" id="ARBA00023242"/>
    </source>
</evidence>
<dbReference type="InterPro" id="IPR044841">
    <property type="entry name" value="LUX/BOA-like"/>
</dbReference>
<dbReference type="InterPro" id="IPR006447">
    <property type="entry name" value="Myb_dom_plants"/>
</dbReference>
<dbReference type="SUPFAM" id="SSF52172">
    <property type="entry name" value="CheY-like"/>
    <property type="match status" value="1"/>
</dbReference>
<sequence>MNLFTANIPSSFLAGLRVLTVDHDASVLYTIHHICNSLRYQVTTCCTISRAMHQLFQKYFDIILIETHIPYQDTYAFVQQMTSLLKIPVINEVPKKVLNIMNCADLTLQHVASHLQYVCTWENAMSALQSFIEVVAFDSFYFMTPQLTIKHVFSTLFTTPAIDYAIKEAKELKRRGRDDVDVSRKAFSQSDPHELEEAKRLKKRRRYDVDVSKQPLAKKTRLSWRLDLHQKFMSAVNHLGINNAVPKKVLKIMDCVDLTLQHVASHLQKNNETRYSMTAQDQCHDNSPAEQHSTEIDFDFQGHKNNETQYSMTSHDQCHDKSPAEQHWLGYEFLQLTMTQMFSTLFTTSAIDYAIKSYWTKPLYANLFKNTWQHVVRKSFSQSDPNELEEAKGLKKRGRDDVNVMRKGFSQSYPHELEEAKGIKKRRRDDVDVSKQPLVKKTHLSWTLDLHEKFMSAVNHLGLTV</sequence>
<evidence type="ECO:0000256" key="2">
    <source>
        <dbReference type="ARBA" id="ARBA00023015"/>
    </source>
</evidence>